<keyword evidence="7" id="KW-0436">Ligase</keyword>
<dbReference type="Proteomes" id="UP000285865">
    <property type="component" value="Unassembled WGS sequence"/>
</dbReference>
<feature type="domain" description="O-antigen ligase-related" evidence="6">
    <location>
        <begin position="181"/>
        <end position="317"/>
    </location>
</feature>
<comment type="subcellular location">
    <subcellularLocation>
        <location evidence="1">Membrane</location>
        <topology evidence="1">Multi-pass membrane protein</topology>
    </subcellularLocation>
</comment>
<keyword evidence="4 5" id="KW-0472">Membrane</keyword>
<dbReference type="AlphaFoldDB" id="A0A414ZJV1"/>
<feature type="transmembrane region" description="Helical" evidence="5">
    <location>
        <begin position="61"/>
        <end position="80"/>
    </location>
</feature>
<sequence length="565" mass="63866">MKNQQKIEVNYMIPAACMVFSIIVAGGYFEYASAVLAIVGVAFTVYCIFKERAVSYVRDYNTIVLFIFTIMYLVTAMWAVDSGMAVMGFVKFLPVIFFYGIMCRIEKDSEKLIGILPVIGVLIVFFSAIMMQFESLKGYVSVAGRMSGSFQYPNTFALFLLICLIVALYSNDSLRHKAVYILGLAIGIICTGSRTVWIITFGTLLILALCNRKYRKLSCCIVIIGIVAIAIVLIFAGNSWFAMRLKSISLSSSTFLGRLLYAKDAMKLILKHPFGLGYYGYYFMEQEIQTGVYSVVNVHNELLQMALDIGIIPAVLFEGMILRSVFLKKQLSRNRVILSIIAIHSLFDYDFQFIGMLFVMLLFLDYGKQQTFRVSSLTYSTAIIFAIVSISLAGICGISNLLYVRGAYEKAYAYGKMNTMAQIRQMESESELEKSVSIANSILKRNKHVPATYSTLAKKYYSDGNIQNYIIYELKAIKLQPYEINEYIDYVNSLAKAGTEYIDNNDVESAKICLDRMKEVPDILSEVEKQTSDIAWKIKDKPDLTMPDEYDELIKSMEEALNEKK</sequence>
<reference evidence="7 8" key="1">
    <citation type="submission" date="2018-08" db="EMBL/GenBank/DDBJ databases">
        <title>A genome reference for cultivated species of the human gut microbiota.</title>
        <authorList>
            <person name="Zou Y."/>
            <person name="Xue W."/>
            <person name="Luo G."/>
        </authorList>
    </citation>
    <scope>NUCLEOTIDE SEQUENCE [LARGE SCALE GENOMIC DNA]</scope>
    <source>
        <strain evidence="7 8">AM16-11</strain>
    </source>
</reference>
<dbReference type="GO" id="GO:0016874">
    <property type="term" value="F:ligase activity"/>
    <property type="evidence" value="ECO:0007669"/>
    <property type="project" value="UniProtKB-KW"/>
</dbReference>
<feature type="transmembrane region" description="Helical" evidence="5">
    <location>
        <begin position="221"/>
        <end position="243"/>
    </location>
</feature>
<organism evidence="7 8">
    <name type="scientific">Agathobacter rectalis</name>
    <dbReference type="NCBI Taxonomy" id="39491"/>
    <lineage>
        <taxon>Bacteria</taxon>
        <taxon>Bacillati</taxon>
        <taxon>Bacillota</taxon>
        <taxon>Clostridia</taxon>
        <taxon>Lachnospirales</taxon>
        <taxon>Lachnospiraceae</taxon>
        <taxon>Agathobacter</taxon>
    </lineage>
</organism>
<feature type="transmembrane region" description="Helical" evidence="5">
    <location>
        <begin position="112"/>
        <end position="130"/>
    </location>
</feature>
<protein>
    <submittedName>
        <fullName evidence="7">O-antigen ligase family protein</fullName>
    </submittedName>
</protein>
<dbReference type="PANTHER" id="PTHR37422:SF13">
    <property type="entry name" value="LIPOPOLYSACCHARIDE BIOSYNTHESIS PROTEIN PA4999-RELATED"/>
    <property type="match status" value="1"/>
</dbReference>
<proteinExistence type="predicted"/>
<evidence type="ECO:0000256" key="1">
    <source>
        <dbReference type="ARBA" id="ARBA00004141"/>
    </source>
</evidence>
<name>A0A414ZJV1_9FIRM</name>
<dbReference type="Pfam" id="PF04932">
    <property type="entry name" value="Wzy_C"/>
    <property type="match status" value="1"/>
</dbReference>
<evidence type="ECO:0000313" key="7">
    <source>
        <dbReference type="EMBL" id="RHI20557.1"/>
    </source>
</evidence>
<evidence type="ECO:0000256" key="3">
    <source>
        <dbReference type="ARBA" id="ARBA00022989"/>
    </source>
</evidence>
<feature type="transmembrane region" description="Helical" evidence="5">
    <location>
        <begin position="7"/>
        <end position="25"/>
    </location>
</feature>
<dbReference type="RefSeq" id="WP_118257823.1">
    <property type="nucleotide sequence ID" value="NZ_QRKN01000009.1"/>
</dbReference>
<dbReference type="Gene3D" id="1.25.40.10">
    <property type="entry name" value="Tetratricopeptide repeat domain"/>
    <property type="match status" value="1"/>
</dbReference>
<evidence type="ECO:0000256" key="5">
    <source>
        <dbReference type="SAM" id="Phobius"/>
    </source>
</evidence>
<dbReference type="GO" id="GO:0016020">
    <property type="term" value="C:membrane"/>
    <property type="evidence" value="ECO:0007669"/>
    <property type="project" value="UniProtKB-SubCell"/>
</dbReference>
<dbReference type="InterPro" id="IPR051533">
    <property type="entry name" value="WaaL-like"/>
</dbReference>
<feature type="transmembrane region" description="Helical" evidence="5">
    <location>
        <begin position="86"/>
        <end position="105"/>
    </location>
</feature>
<feature type="transmembrane region" description="Helical" evidence="5">
    <location>
        <begin position="181"/>
        <end position="209"/>
    </location>
</feature>
<accession>A0A414ZJV1</accession>
<evidence type="ECO:0000256" key="4">
    <source>
        <dbReference type="ARBA" id="ARBA00023136"/>
    </source>
</evidence>
<evidence type="ECO:0000259" key="6">
    <source>
        <dbReference type="Pfam" id="PF04932"/>
    </source>
</evidence>
<feature type="transmembrane region" description="Helical" evidence="5">
    <location>
        <begin position="337"/>
        <end position="363"/>
    </location>
</feature>
<dbReference type="EMBL" id="QRKN01000009">
    <property type="protein sequence ID" value="RHI20557.1"/>
    <property type="molecule type" value="Genomic_DNA"/>
</dbReference>
<feature type="transmembrane region" description="Helical" evidence="5">
    <location>
        <begin position="264"/>
        <end position="282"/>
    </location>
</feature>
<feature type="transmembrane region" description="Helical" evidence="5">
    <location>
        <begin position="31"/>
        <end position="49"/>
    </location>
</feature>
<feature type="transmembrane region" description="Helical" evidence="5">
    <location>
        <begin position="302"/>
        <end position="325"/>
    </location>
</feature>
<comment type="caution">
    <text evidence="7">The sequence shown here is derived from an EMBL/GenBank/DDBJ whole genome shotgun (WGS) entry which is preliminary data.</text>
</comment>
<dbReference type="InterPro" id="IPR011990">
    <property type="entry name" value="TPR-like_helical_dom_sf"/>
</dbReference>
<feature type="transmembrane region" description="Helical" evidence="5">
    <location>
        <begin position="150"/>
        <end position="169"/>
    </location>
</feature>
<dbReference type="PANTHER" id="PTHR37422">
    <property type="entry name" value="TEICHURONIC ACID BIOSYNTHESIS PROTEIN TUAE"/>
    <property type="match status" value="1"/>
</dbReference>
<feature type="transmembrane region" description="Helical" evidence="5">
    <location>
        <begin position="383"/>
        <end position="404"/>
    </location>
</feature>
<keyword evidence="2 5" id="KW-0812">Transmembrane</keyword>
<keyword evidence="3 5" id="KW-1133">Transmembrane helix</keyword>
<dbReference type="InterPro" id="IPR007016">
    <property type="entry name" value="O-antigen_ligase-rel_domated"/>
</dbReference>
<evidence type="ECO:0000256" key="2">
    <source>
        <dbReference type="ARBA" id="ARBA00022692"/>
    </source>
</evidence>
<evidence type="ECO:0000313" key="8">
    <source>
        <dbReference type="Proteomes" id="UP000285865"/>
    </source>
</evidence>
<gene>
    <name evidence="7" type="ORF">DW172_10900</name>
</gene>